<dbReference type="AlphaFoldDB" id="A0A1I8FJE4"/>
<name>A0A1I8FJE4_9PLAT</name>
<dbReference type="Proteomes" id="UP000095280">
    <property type="component" value="Unplaced"/>
</dbReference>
<evidence type="ECO:0000256" key="1">
    <source>
        <dbReference type="SAM" id="MobiDB-lite"/>
    </source>
</evidence>
<protein>
    <submittedName>
        <fullName evidence="3">Retrotransposon protein, putative, unclassified</fullName>
    </submittedName>
</protein>
<feature type="compositionally biased region" description="Low complexity" evidence="1">
    <location>
        <begin position="143"/>
        <end position="153"/>
    </location>
</feature>
<feature type="region of interest" description="Disordered" evidence="1">
    <location>
        <begin position="141"/>
        <end position="161"/>
    </location>
</feature>
<reference evidence="3" key="1">
    <citation type="submission" date="2016-11" db="UniProtKB">
        <authorList>
            <consortium name="WormBaseParasite"/>
        </authorList>
    </citation>
    <scope>IDENTIFICATION</scope>
</reference>
<organism evidence="2 3">
    <name type="scientific">Macrostomum lignano</name>
    <dbReference type="NCBI Taxonomy" id="282301"/>
    <lineage>
        <taxon>Eukaryota</taxon>
        <taxon>Metazoa</taxon>
        <taxon>Spiralia</taxon>
        <taxon>Lophotrochozoa</taxon>
        <taxon>Platyhelminthes</taxon>
        <taxon>Rhabditophora</taxon>
        <taxon>Macrostomorpha</taxon>
        <taxon>Macrostomida</taxon>
        <taxon>Macrostomidae</taxon>
        <taxon>Macrostomum</taxon>
    </lineage>
</organism>
<evidence type="ECO:0000313" key="2">
    <source>
        <dbReference type="Proteomes" id="UP000095280"/>
    </source>
</evidence>
<keyword evidence="2" id="KW-1185">Reference proteome</keyword>
<sequence length="377" mass="40650">PTFGRRCDVQRFGVDLISSDAAHLLGTPPSLWKLPARSHDIKVHRFRGTLFPSRSLHLTTIASLWSTADSHSHHNISCGWTIGPQRKPGSSNKTGHRLLQHVGWFLSPRDAAAKAALTGIAELAAKILEIGDAVGTGLTQRRPPSLAASAPAPWSQRGHLGRATRPARGLGSILCKGYPPGRLPIHRRMALIAGTSVCHLFEPQEEELVPRLGPTCRVMPRFMSAGSPMATGRRWPDPGLVIRHAARLGAIFCTTRTAIGPCCILATVQALAYGTPAHVENLRPAPHRRHLPGWRTSPQSTVRAKATPYVQRAVVVLPACDESILPGRGPSARPPLADKFSTGQPGNGRTLRVQGEVVMPNPAVLREYHEIASTTCS</sequence>
<dbReference type="WBParaSite" id="maker-unitig_36446-snap-gene-0.3-mRNA-1">
    <property type="protein sequence ID" value="maker-unitig_36446-snap-gene-0.3-mRNA-1"/>
    <property type="gene ID" value="maker-unitig_36446-snap-gene-0.3"/>
</dbReference>
<feature type="region of interest" description="Disordered" evidence="1">
    <location>
        <begin position="327"/>
        <end position="349"/>
    </location>
</feature>
<proteinExistence type="predicted"/>
<accession>A0A1I8FJE4</accession>
<evidence type="ECO:0000313" key="3">
    <source>
        <dbReference type="WBParaSite" id="maker-unitig_36446-snap-gene-0.3-mRNA-1"/>
    </source>
</evidence>